<comment type="caution">
    <text evidence="1">The sequence shown here is derived from an EMBL/GenBank/DDBJ whole genome shotgun (WGS) entry which is preliminary data.</text>
</comment>
<dbReference type="Proteomes" id="UP000539985">
    <property type="component" value="Unassembled WGS sequence"/>
</dbReference>
<organism evidence="1 2">
    <name type="scientific">Pseudomonas gingeri</name>
    <dbReference type="NCBI Taxonomy" id="117681"/>
    <lineage>
        <taxon>Bacteria</taxon>
        <taxon>Pseudomonadati</taxon>
        <taxon>Pseudomonadota</taxon>
        <taxon>Gammaproteobacteria</taxon>
        <taxon>Pseudomonadales</taxon>
        <taxon>Pseudomonadaceae</taxon>
        <taxon>Pseudomonas</taxon>
    </lineage>
</organism>
<accession>A0A7Y7X7Q1</accession>
<evidence type="ECO:0000313" key="1">
    <source>
        <dbReference type="EMBL" id="NWB94835.1"/>
    </source>
</evidence>
<sequence>MPPRTLTMVIRQPEDPRACQLLLEQVAHVVWLYGGRVTSTEHGDAIALRLKLAEKLPAHEAEQARQELANQFPKRIRQP</sequence>
<protein>
    <submittedName>
        <fullName evidence="1">Uncharacterized protein</fullName>
    </submittedName>
</protein>
<name>A0A7Y7X7Q1_9PSED</name>
<dbReference type="EMBL" id="JACAQB010000003">
    <property type="protein sequence ID" value="NWB94835.1"/>
    <property type="molecule type" value="Genomic_DNA"/>
</dbReference>
<dbReference type="AlphaFoldDB" id="A0A7Y7X7Q1"/>
<reference evidence="1 2" key="1">
    <citation type="submission" date="2020-04" db="EMBL/GenBank/DDBJ databases">
        <title>Molecular characterization of pseudomonads from Agaricus bisporus reveal novel blotch 2 pathogens in Western Europe.</title>
        <authorList>
            <person name="Taparia T."/>
            <person name="Krijger M."/>
            <person name="Haynes E."/>
            <person name="Elpinstone J.G."/>
            <person name="Noble R."/>
            <person name="Van Der Wolf J."/>
        </authorList>
    </citation>
    <scope>NUCLEOTIDE SEQUENCE [LARGE SCALE GENOMIC DNA]</scope>
    <source>
        <strain evidence="1 2">H7001</strain>
    </source>
</reference>
<dbReference type="RefSeq" id="WP_177099907.1">
    <property type="nucleotide sequence ID" value="NZ_JACAQB010000003.1"/>
</dbReference>
<gene>
    <name evidence="1" type="ORF">HX882_02890</name>
</gene>
<proteinExistence type="predicted"/>
<evidence type="ECO:0000313" key="2">
    <source>
        <dbReference type="Proteomes" id="UP000539985"/>
    </source>
</evidence>